<dbReference type="EMBL" id="VLKY01000003">
    <property type="protein sequence ID" value="TWI56800.1"/>
    <property type="molecule type" value="Genomic_DNA"/>
</dbReference>
<name>A0A562QKS9_9PSED</name>
<feature type="binding site" evidence="8">
    <location>
        <position position="194"/>
    </location>
    <ligand>
        <name>substrate</name>
    </ligand>
</feature>
<reference evidence="10 11" key="1">
    <citation type="journal article" date="2015" name="Stand. Genomic Sci.">
        <title>Genomic Encyclopedia of Bacterial and Archaeal Type Strains, Phase III: the genomes of soil and plant-associated and newly described type strains.</title>
        <authorList>
            <person name="Whitman W.B."/>
            <person name="Woyke T."/>
            <person name="Klenk H.P."/>
            <person name="Zhou Y."/>
            <person name="Lilburn T.G."/>
            <person name="Beck B.J."/>
            <person name="De Vos P."/>
            <person name="Vandamme P."/>
            <person name="Eisen J.A."/>
            <person name="Garrity G."/>
            <person name="Hugenholtz P."/>
            <person name="Kyrpides N.C."/>
        </authorList>
    </citation>
    <scope>NUCLEOTIDE SEQUENCE [LARGE SCALE GENOMIC DNA]</scope>
    <source>
        <strain evidence="10 11">CGMCC 1.6858</strain>
    </source>
</reference>
<organism evidence="10 11">
    <name type="scientific">Pseudomonas duriflava</name>
    <dbReference type="NCBI Taxonomy" id="459528"/>
    <lineage>
        <taxon>Bacteria</taxon>
        <taxon>Pseudomonadati</taxon>
        <taxon>Pseudomonadota</taxon>
        <taxon>Gammaproteobacteria</taxon>
        <taxon>Pseudomonadales</taxon>
        <taxon>Pseudomonadaceae</taxon>
        <taxon>Pseudomonas</taxon>
    </lineage>
</organism>
<keyword evidence="11" id="KW-1185">Reference proteome</keyword>
<dbReference type="GO" id="GO:0005737">
    <property type="term" value="C:cytoplasm"/>
    <property type="evidence" value="ECO:0007669"/>
    <property type="project" value="UniProtKB-SubCell"/>
</dbReference>
<dbReference type="PANTHER" id="PTHR11735">
    <property type="entry name" value="TRNA N6-ADENOSINE THREONYLCARBAMOYLTRANSFERASE"/>
    <property type="match status" value="1"/>
</dbReference>
<feature type="domain" description="Gcp-like" evidence="9">
    <location>
        <begin position="38"/>
        <end position="325"/>
    </location>
</feature>
<dbReference type="GO" id="GO:0002949">
    <property type="term" value="P:tRNA threonylcarbamoyladenosine modification"/>
    <property type="evidence" value="ECO:0007669"/>
    <property type="project" value="UniProtKB-UniRule"/>
</dbReference>
<gene>
    <name evidence="8" type="primary">tsaD</name>
    <name evidence="10" type="ORF">IQ22_01254</name>
</gene>
<dbReference type="EC" id="2.3.1.234" evidence="8"/>
<feature type="binding site" evidence="8">
    <location>
        <position position="318"/>
    </location>
    <ligand>
        <name>Fe cation</name>
        <dbReference type="ChEBI" id="CHEBI:24875"/>
    </ligand>
</feature>
<dbReference type="Pfam" id="PF00814">
    <property type="entry name" value="TsaD"/>
    <property type="match status" value="1"/>
</dbReference>
<evidence type="ECO:0000256" key="7">
    <source>
        <dbReference type="ARBA" id="ARBA00048117"/>
    </source>
</evidence>
<proteinExistence type="inferred from homology"/>
<feature type="binding site" evidence="8">
    <location>
        <position position="125"/>
    </location>
    <ligand>
        <name>Fe cation</name>
        <dbReference type="ChEBI" id="CHEBI:24875"/>
    </ligand>
</feature>
<sequence length="355" mass="38123">MPDFILNQAEGWLPMRVLGLETSCDETGVALFDSDRGLLSDALFSQIDLHRVYGGVVPELASRDHVKRMLPLINQVLSEAGSTSTDVDAIAYTAGPGLVGALLVGASFAQALGLAWNVPVLGVHHMEGHLLAPMLEEQPPQFPFVALLVSGGHTQLVRVDGIGRYQLLGESVDDAAGEAFDKTAKLLGLGYPGGPEIARLAERGTLGRFVFPRPMTDRPGLDFSFSGLKTFALNTWQQCCAAGDDNEQSRCDIALAFQKAVVETLTIKCKRALKQTGLKSLVIAGGVSANSALRESLETMLSELRGQVFYARPRFCTDNGAMIAYAGCQRLLVGQQDGPAIKVQARWPMEQLPAI</sequence>
<comment type="cofactor">
    <cofactor evidence="8">
        <name>Fe(2+)</name>
        <dbReference type="ChEBI" id="CHEBI:29033"/>
    </cofactor>
    <text evidence="8">Binds 1 Fe(2+) ion per subunit.</text>
</comment>
<accession>A0A562QKS9</accession>
<feature type="binding site" evidence="8">
    <location>
        <begin position="148"/>
        <end position="152"/>
    </location>
    <ligand>
        <name>substrate</name>
    </ligand>
</feature>
<evidence type="ECO:0000256" key="2">
    <source>
        <dbReference type="ARBA" id="ARBA00022679"/>
    </source>
</evidence>
<dbReference type="GO" id="GO:0061711">
    <property type="term" value="F:tRNA N(6)-L-threonylcarbamoyladenine synthase activity"/>
    <property type="evidence" value="ECO:0007669"/>
    <property type="project" value="UniProtKB-EC"/>
</dbReference>
<comment type="caution">
    <text evidence="10">The sequence shown here is derived from an EMBL/GenBank/DDBJ whole genome shotgun (WGS) entry which is preliminary data.</text>
</comment>
<feature type="binding site" evidence="8">
    <location>
        <position position="181"/>
    </location>
    <ligand>
        <name>substrate</name>
    </ligand>
</feature>
<evidence type="ECO:0000256" key="4">
    <source>
        <dbReference type="ARBA" id="ARBA00022723"/>
    </source>
</evidence>
<dbReference type="Proteomes" id="UP000316905">
    <property type="component" value="Unassembled WGS sequence"/>
</dbReference>
<feature type="binding site" evidence="8">
    <location>
        <position position="290"/>
    </location>
    <ligand>
        <name>substrate</name>
    </ligand>
</feature>
<comment type="caution">
    <text evidence="8">Lacks conserved residue(s) required for the propagation of feature annotation.</text>
</comment>
<dbReference type="PANTHER" id="PTHR11735:SF6">
    <property type="entry name" value="TRNA N6-ADENOSINE THREONYLCARBAMOYLTRANSFERASE, MITOCHONDRIAL"/>
    <property type="match status" value="1"/>
</dbReference>
<evidence type="ECO:0000256" key="6">
    <source>
        <dbReference type="ARBA" id="ARBA00023315"/>
    </source>
</evidence>
<feature type="binding site" evidence="8">
    <location>
        <position position="129"/>
    </location>
    <ligand>
        <name>Fe cation</name>
        <dbReference type="ChEBI" id="CHEBI:24875"/>
    </ligand>
</feature>
<dbReference type="Gene3D" id="3.30.420.40">
    <property type="match status" value="2"/>
</dbReference>
<evidence type="ECO:0000259" key="9">
    <source>
        <dbReference type="Pfam" id="PF00814"/>
    </source>
</evidence>
<evidence type="ECO:0000256" key="5">
    <source>
        <dbReference type="ARBA" id="ARBA00023004"/>
    </source>
</evidence>
<dbReference type="FunFam" id="3.30.420.40:FF:000031">
    <property type="entry name" value="tRNA N6-adenosine threonylcarbamoyltransferase"/>
    <property type="match status" value="1"/>
</dbReference>
<evidence type="ECO:0000256" key="3">
    <source>
        <dbReference type="ARBA" id="ARBA00022694"/>
    </source>
</evidence>
<dbReference type="AlphaFoldDB" id="A0A562QKS9"/>
<dbReference type="GO" id="GO:0005506">
    <property type="term" value="F:iron ion binding"/>
    <property type="evidence" value="ECO:0007669"/>
    <property type="project" value="UniProtKB-UniRule"/>
</dbReference>
<dbReference type="HAMAP" id="MF_01445">
    <property type="entry name" value="TsaD"/>
    <property type="match status" value="1"/>
</dbReference>
<comment type="similarity">
    <text evidence="8">Belongs to the KAE1 / TsaD family.</text>
</comment>
<keyword evidence="4 8" id="KW-0479">Metal-binding</keyword>
<keyword evidence="2 8" id="KW-0808">Transferase</keyword>
<dbReference type="CDD" id="cd24133">
    <property type="entry name" value="ASKHA_NBD_TsaD_bac"/>
    <property type="match status" value="1"/>
</dbReference>
<dbReference type="PRINTS" id="PR00789">
    <property type="entry name" value="OSIALOPTASE"/>
</dbReference>
<evidence type="ECO:0000313" key="10">
    <source>
        <dbReference type="EMBL" id="TWI56800.1"/>
    </source>
</evidence>
<keyword evidence="1 8" id="KW-0963">Cytoplasm</keyword>
<dbReference type="InterPro" id="IPR043129">
    <property type="entry name" value="ATPase_NBD"/>
</dbReference>
<evidence type="ECO:0000256" key="8">
    <source>
        <dbReference type="HAMAP-Rule" id="MF_01445"/>
    </source>
</evidence>
<dbReference type="InterPro" id="IPR017861">
    <property type="entry name" value="KAE1/TsaD"/>
</dbReference>
<dbReference type="InterPro" id="IPR022450">
    <property type="entry name" value="TsaD"/>
</dbReference>
<comment type="catalytic activity">
    <reaction evidence="7 8">
        <text>L-threonylcarbamoyladenylate + adenosine(37) in tRNA = N(6)-L-threonylcarbamoyladenosine(37) in tRNA + AMP + H(+)</text>
        <dbReference type="Rhea" id="RHEA:37059"/>
        <dbReference type="Rhea" id="RHEA-COMP:10162"/>
        <dbReference type="Rhea" id="RHEA-COMP:10163"/>
        <dbReference type="ChEBI" id="CHEBI:15378"/>
        <dbReference type="ChEBI" id="CHEBI:73682"/>
        <dbReference type="ChEBI" id="CHEBI:74411"/>
        <dbReference type="ChEBI" id="CHEBI:74418"/>
        <dbReference type="ChEBI" id="CHEBI:456215"/>
        <dbReference type="EC" id="2.3.1.234"/>
    </reaction>
</comment>
<comment type="function">
    <text evidence="8">Required for the formation of a threonylcarbamoyl group on adenosine at position 37 (t(6)A37) in tRNAs that read codons beginning with adenine. Is involved in the transfer of the threonylcarbamoyl moiety of threonylcarbamoyl-AMP (TC-AMP) to the N6 group of A37, together with TsaE and TsaB. TsaD likely plays a direct catalytic role in this reaction.</text>
</comment>
<dbReference type="InterPro" id="IPR000905">
    <property type="entry name" value="Gcp-like_dom"/>
</dbReference>
<dbReference type="SUPFAM" id="SSF53067">
    <property type="entry name" value="Actin-like ATPase domain"/>
    <property type="match status" value="2"/>
</dbReference>
<dbReference type="NCBIfam" id="TIGR00329">
    <property type="entry name" value="gcp_kae1"/>
    <property type="match status" value="1"/>
</dbReference>
<keyword evidence="3 8" id="KW-0819">tRNA processing</keyword>
<dbReference type="NCBIfam" id="TIGR03723">
    <property type="entry name" value="T6A_TsaD_YgjD"/>
    <property type="match status" value="1"/>
</dbReference>
<dbReference type="FunFam" id="3.30.420.40:FF:000012">
    <property type="entry name" value="tRNA N6-adenosine threonylcarbamoyltransferase"/>
    <property type="match status" value="1"/>
</dbReference>
<evidence type="ECO:0000256" key="1">
    <source>
        <dbReference type="ARBA" id="ARBA00022490"/>
    </source>
</evidence>
<comment type="subcellular location">
    <subcellularLocation>
        <location evidence="8">Cytoplasm</location>
    </subcellularLocation>
</comment>
<keyword evidence="5 8" id="KW-0408">Iron</keyword>
<protein>
    <recommendedName>
        <fullName evidence="8">tRNA N6-adenosine threonylcarbamoyltransferase</fullName>
        <ecNumber evidence="8">2.3.1.234</ecNumber>
    </recommendedName>
    <alternativeName>
        <fullName evidence="8">N6-L-threonylcarbamoyladenine synthase</fullName>
        <shortName evidence="8">t(6)A synthase</shortName>
    </alternativeName>
    <alternativeName>
        <fullName evidence="8">t(6)A37 threonylcarbamoyladenosine biosynthesis protein TsaD</fullName>
    </alternativeName>
    <alternativeName>
        <fullName evidence="8">tRNA threonylcarbamoyladenosine biosynthesis protein TsaD</fullName>
    </alternativeName>
</protein>
<keyword evidence="6 8" id="KW-0012">Acyltransferase</keyword>
<evidence type="ECO:0000313" key="11">
    <source>
        <dbReference type="Proteomes" id="UP000316905"/>
    </source>
</evidence>